<keyword evidence="8" id="KW-1133">Transmembrane helix</keyword>
<reference evidence="9" key="1">
    <citation type="submission" date="2023-06" db="EMBL/GenBank/DDBJ databases">
        <title>Genomic of Parafulvivirga corallium.</title>
        <authorList>
            <person name="Wang G."/>
        </authorList>
    </citation>
    <scope>NUCLEOTIDE SEQUENCE</scope>
    <source>
        <strain evidence="9">BMA10</strain>
    </source>
</reference>
<organism evidence="9 10">
    <name type="scientific">Splendidivirga corallicola</name>
    <dbReference type="NCBI Taxonomy" id="3051826"/>
    <lineage>
        <taxon>Bacteria</taxon>
        <taxon>Pseudomonadati</taxon>
        <taxon>Bacteroidota</taxon>
        <taxon>Cytophagia</taxon>
        <taxon>Cytophagales</taxon>
        <taxon>Splendidivirgaceae</taxon>
        <taxon>Splendidivirga</taxon>
    </lineage>
</organism>
<dbReference type="RefSeq" id="WP_346749819.1">
    <property type="nucleotide sequence ID" value="NZ_JAUJEA010000001.1"/>
</dbReference>
<feature type="transmembrane region" description="Helical" evidence="8">
    <location>
        <begin position="23"/>
        <end position="43"/>
    </location>
</feature>
<dbReference type="EMBL" id="JAUJEA010000001">
    <property type="protein sequence ID" value="MDN5199787.1"/>
    <property type="molecule type" value="Genomic_DNA"/>
</dbReference>
<evidence type="ECO:0000313" key="10">
    <source>
        <dbReference type="Proteomes" id="UP001172082"/>
    </source>
</evidence>
<proteinExistence type="inferred from homology"/>
<dbReference type="InterPro" id="IPR003423">
    <property type="entry name" value="OMP_efflux"/>
</dbReference>
<evidence type="ECO:0000256" key="6">
    <source>
        <dbReference type="ARBA" id="ARBA00023136"/>
    </source>
</evidence>
<keyword evidence="4" id="KW-1134">Transmembrane beta strand</keyword>
<comment type="caution">
    <text evidence="9">The sequence shown here is derived from an EMBL/GenBank/DDBJ whole genome shotgun (WGS) entry which is preliminary data.</text>
</comment>
<comment type="similarity">
    <text evidence="2">Belongs to the outer membrane factor (OMF) (TC 1.B.17) family.</text>
</comment>
<keyword evidence="5 8" id="KW-0812">Transmembrane</keyword>
<keyword evidence="3" id="KW-0813">Transport</keyword>
<dbReference type="Proteomes" id="UP001172082">
    <property type="component" value="Unassembled WGS sequence"/>
</dbReference>
<accession>A0ABT8KIB9</accession>
<name>A0ABT8KIB9_9BACT</name>
<evidence type="ECO:0000256" key="8">
    <source>
        <dbReference type="SAM" id="Phobius"/>
    </source>
</evidence>
<dbReference type="Gene3D" id="1.20.1600.10">
    <property type="entry name" value="Outer membrane efflux proteins (OEP)"/>
    <property type="match status" value="1"/>
</dbReference>
<keyword evidence="10" id="KW-1185">Reference proteome</keyword>
<dbReference type="PANTHER" id="PTHR30026:SF20">
    <property type="entry name" value="OUTER MEMBRANE PROTEIN TOLC"/>
    <property type="match status" value="1"/>
</dbReference>
<evidence type="ECO:0000256" key="7">
    <source>
        <dbReference type="ARBA" id="ARBA00023237"/>
    </source>
</evidence>
<protein>
    <submittedName>
        <fullName evidence="9">TolC family protein</fullName>
    </submittedName>
</protein>
<dbReference type="SUPFAM" id="SSF56954">
    <property type="entry name" value="Outer membrane efflux proteins (OEP)"/>
    <property type="match status" value="1"/>
</dbReference>
<evidence type="ECO:0000256" key="4">
    <source>
        <dbReference type="ARBA" id="ARBA00022452"/>
    </source>
</evidence>
<evidence type="ECO:0000256" key="1">
    <source>
        <dbReference type="ARBA" id="ARBA00004442"/>
    </source>
</evidence>
<dbReference type="InterPro" id="IPR051906">
    <property type="entry name" value="TolC-like"/>
</dbReference>
<gene>
    <name evidence="9" type="ORF">QQ008_00395</name>
</gene>
<keyword evidence="7" id="KW-0998">Cell outer membrane</keyword>
<keyword evidence="6 8" id="KW-0472">Membrane</keyword>
<evidence type="ECO:0000256" key="5">
    <source>
        <dbReference type="ARBA" id="ARBA00022692"/>
    </source>
</evidence>
<comment type="subcellular location">
    <subcellularLocation>
        <location evidence="1">Cell outer membrane</location>
    </subcellularLocation>
</comment>
<dbReference type="PANTHER" id="PTHR30026">
    <property type="entry name" value="OUTER MEMBRANE PROTEIN TOLC"/>
    <property type="match status" value="1"/>
</dbReference>
<evidence type="ECO:0000256" key="2">
    <source>
        <dbReference type="ARBA" id="ARBA00007613"/>
    </source>
</evidence>
<sequence length="473" mass="53768">MSLSCHSGKGVKKTLTLRHNDRSVILILTITIGLIMGKGPMVLAQSSQLDQYIKIGLENNLDLSQSKLSLEQSHKALDEARAGFLPSLDFSSRYTRATGGRSFEIPTGDLMNPVYSALNNITGENSFPMIENQVLNFNREIDIDTRLSLTQPLFDRRLSFQRDIAKQQVKSAYEAVNTHKRMLVADIKKSYFNYLKMVKIVDLLKSTQELALENLRVSQSLFENDKVTQDAVLRSKSDLSDIKFQLADAEKNLQVARAYFNYLLNIPLESPIEVDDIHSELPETLSIATNPKLREEWKQLEHGRQAVMLQTKLSRAQNIPNIYAAVDYGFQGTTYEFNSRSDYSLASLVLSWNLFSGGKHKAERQRIVLESRKLESQQKSLEQAIELEVIQAYYAFQAASKNRLTAINREKEATETYRLIHRKFKEDLASQVALMDARNTLTSASLQKIIAHYDAWSALAEYERATATYSFEN</sequence>
<evidence type="ECO:0000313" key="9">
    <source>
        <dbReference type="EMBL" id="MDN5199787.1"/>
    </source>
</evidence>
<evidence type="ECO:0000256" key="3">
    <source>
        <dbReference type="ARBA" id="ARBA00022448"/>
    </source>
</evidence>
<dbReference type="Pfam" id="PF02321">
    <property type="entry name" value="OEP"/>
    <property type="match status" value="2"/>
</dbReference>